<feature type="transmembrane region" description="Helical" evidence="7">
    <location>
        <begin position="219"/>
        <end position="238"/>
    </location>
</feature>
<dbReference type="HAMAP" id="MF_01147">
    <property type="entry name" value="Lgt"/>
    <property type="match status" value="1"/>
</dbReference>
<keyword evidence="6 7" id="KW-0472">Membrane</keyword>
<evidence type="ECO:0000256" key="7">
    <source>
        <dbReference type="HAMAP-Rule" id="MF_01147"/>
    </source>
</evidence>
<comment type="caution">
    <text evidence="8">The sequence shown here is derived from an EMBL/GenBank/DDBJ whole genome shotgun (WGS) entry which is preliminary data.</text>
</comment>
<evidence type="ECO:0000256" key="5">
    <source>
        <dbReference type="ARBA" id="ARBA00022989"/>
    </source>
</evidence>
<dbReference type="PANTHER" id="PTHR30589">
    <property type="entry name" value="PROLIPOPROTEIN DIACYLGLYCERYL TRANSFERASE"/>
    <property type="match status" value="1"/>
</dbReference>
<comment type="similarity">
    <text evidence="1 7">Belongs to the Lgt family.</text>
</comment>
<feature type="transmembrane region" description="Helical" evidence="7">
    <location>
        <begin position="104"/>
        <end position="123"/>
    </location>
</feature>
<keyword evidence="4 7" id="KW-0812">Transmembrane</keyword>
<evidence type="ECO:0000256" key="1">
    <source>
        <dbReference type="ARBA" id="ARBA00007150"/>
    </source>
</evidence>
<evidence type="ECO:0000256" key="2">
    <source>
        <dbReference type="ARBA" id="ARBA00022475"/>
    </source>
</evidence>
<organism evidence="8 9">
    <name type="scientific">Apibacter adventoris</name>
    <dbReference type="NCBI Taxonomy" id="1679466"/>
    <lineage>
        <taxon>Bacteria</taxon>
        <taxon>Pseudomonadati</taxon>
        <taxon>Bacteroidota</taxon>
        <taxon>Flavobacteriia</taxon>
        <taxon>Flavobacteriales</taxon>
        <taxon>Weeksellaceae</taxon>
        <taxon>Apibacter</taxon>
    </lineage>
</organism>
<sequence>MSHLLYIIWDPSLGIHLGNFTLRYYSLMYVIAFGLGFYLMDIIFKKDHINRKLLDPLFIYMFLAVILGARLGHVLFYQKELFVEDPLAVFLPIRTKPDFEFTGFQGLASHGAAIGILISLYLFSRKYLKRNILWILDRIVIPVAIGGMFIRFGNFINSEIVGKVCSENLPWGVLFIQQDTHEYGVVSPRHPAQLYEALGYFLLFISLLYIYFKTDKKKYLGWIFGYFLIILFGIRFIVEFFKEPQGKEYINWFGLNTGQWLSIPFIIAGIFILITAKNRLYIDKNK</sequence>
<dbReference type="GO" id="GO:0042158">
    <property type="term" value="P:lipoprotein biosynthetic process"/>
    <property type="evidence" value="ECO:0007669"/>
    <property type="project" value="UniProtKB-UniRule"/>
</dbReference>
<dbReference type="RefSeq" id="WP_105245718.1">
    <property type="nucleotide sequence ID" value="NZ_PSZM01000002.1"/>
</dbReference>
<gene>
    <name evidence="7 8" type="primary">lgt</name>
    <name evidence="8" type="ORF">C4S77_02060</name>
</gene>
<evidence type="ECO:0000256" key="4">
    <source>
        <dbReference type="ARBA" id="ARBA00022692"/>
    </source>
</evidence>
<feature type="transmembrane region" description="Helical" evidence="7">
    <location>
        <begin position="24"/>
        <end position="44"/>
    </location>
</feature>
<comment type="pathway">
    <text evidence="7">Protein modification; lipoprotein biosynthesis (diacylglyceryl transfer).</text>
</comment>
<comment type="function">
    <text evidence="7">Catalyzes the transfer of the diacylglyceryl group from phosphatidylglycerol to the sulfhydryl group of the N-terminal cysteine of a prolipoprotein, the first step in the formation of mature lipoproteins.</text>
</comment>
<dbReference type="NCBIfam" id="TIGR00544">
    <property type="entry name" value="lgt"/>
    <property type="match status" value="1"/>
</dbReference>
<dbReference type="EC" id="2.5.1.145" evidence="7"/>
<evidence type="ECO:0000313" key="9">
    <source>
        <dbReference type="Proteomes" id="UP000238042"/>
    </source>
</evidence>
<accession>A0A2S8AFL4</accession>
<reference evidence="8 9" key="1">
    <citation type="submission" date="2018-02" db="EMBL/GenBank/DDBJ databases">
        <title>Genome sequences of Apibacter spp., gut symbionts of Asian honey bees.</title>
        <authorList>
            <person name="Kwong W.K."/>
            <person name="Steele M.I."/>
            <person name="Moran N.A."/>
        </authorList>
    </citation>
    <scope>NUCLEOTIDE SEQUENCE [LARGE SCALE GENOMIC DNA]</scope>
    <source>
        <strain evidence="9">wkB301</strain>
    </source>
</reference>
<evidence type="ECO:0000313" key="8">
    <source>
        <dbReference type="EMBL" id="PQL95021.1"/>
    </source>
</evidence>
<proteinExistence type="inferred from homology"/>
<dbReference type="GO" id="GO:0008961">
    <property type="term" value="F:phosphatidylglycerol-prolipoprotein diacylglyceryl transferase activity"/>
    <property type="evidence" value="ECO:0007669"/>
    <property type="project" value="UniProtKB-UniRule"/>
</dbReference>
<feature type="transmembrane region" description="Helical" evidence="7">
    <location>
        <begin position="258"/>
        <end position="276"/>
    </location>
</feature>
<feature type="transmembrane region" description="Helical" evidence="7">
    <location>
        <begin position="194"/>
        <end position="212"/>
    </location>
</feature>
<keyword evidence="3 7" id="KW-0808">Transferase</keyword>
<keyword evidence="2 7" id="KW-1003">Cell membrane</keyword>
<comment type="subcellular location">
    <subcellularLocation>
        <location evidence="7">Cell membrane</location>
        <topology evidence="7">Multi-pass membrane protein</topology>
    </subcellularLocation>
</comment>
<evidence type="ECO:0000256" key="6">
    <source>
        <dbReference type="ARBA" id="ARBA00023136"/>
    </source>
</evidence>
<dbReference type="OrthoDB" id="871140at2"/>
<dbReference type="GO" id="GO:0005886">
    <property type="term" value="C:plasma membrane"/>
    <property type="evidence" value="ECO:0007669"/>
    <property type="project" value="UniProtKB-SubCell"/>
</dbReference>
<name>A0A2S8AFL4_9FLAO</name>
<protein>
    <recommendedName>
        <fullName evidence="7">Phosphatidylglycerol--prolipoprotein diacylglyceryl transferase</fullName>
        <ecNumber evidence="7">2.5.1.145</ecNumber>
    </recommendedName>
</protein>
<dbReference type="PANTHER" id="PTHR30589:SF0">
    <property type="entry name" value="PHOSPHATIDYLGLYCEROL--PROLIPOPROTEIN DIACYLGLYCERYL TRANSFERASE"/>
    <property type="match status" value="1"/>
</dbReference>
<feature type="binding site" evidence="7">
    <location>
        <position position="151"/>
    </location>
    <ligand>
        <name>a 1,2-diacyl-sn-glycero-3-phospho-(1'-sn-glycerol)</name>
        <dbReference type="ChEBI" id="CHEBI:64716"/>
    </ligand>
</feature>
<dbReference type="InterPro" id="IPR001640">
    <property type="entry name" value="Lgt"/>
</dbReference>
<dbReference type="UniPathway" id="UPA00664"/>
<keyword evidence="5 7" id="KW-1133">Transmembrane helix</keyword>
<evidence type="ECO:0000256" key="3">
    <source>
        <dbReference type="ARBA" id="ARBA00022679"/>
    </source>
</evidence>
<feature type="transmembrane region" description="Helical" evidence="7">
    <location>
        <begin position="135"/>
        <end position="153"/>
    </location>
</feature>
<dbReference type="AlphaFoldDB" id="A0A2S8AFL4"/>
<comment type="catalytic activity">
    <reaction evidence="7">
        <text>L-cysteinyl-[prolipoprotein] + a 1,2-diacyl-sn-glycero-3-phospho-(1'-sn-glycerol) = an S-1,2-diacyl-sn-glyceryl-L-cysteinyl-[prolipoprotein] + sn-glycerol 1-phosphate + H(+)</text>
        <dbReference type="Rhea" id="RHEA:56712"/>
        <dbReference type="Rhea" id="RHEA-COMP:14679"/>
        <dbReference type="Rhea" id="RHEA-COMP:14680"/>
        <dbReference type="ChEBI" id="CHEBI:15378"/>
        <dbReference type="ChEBI" id="CHEBI:29950"/>
        <dbReference type="ChEBI" id="CHEBI:57685"/>
        <dbReference type="ChEBI" id="CHEBI:64716"/>
        <dbReference type="ChEBI" id="CHEBI:140658"/>
        <dbReference type="EC" id="2.5.1.145"/>
    </reaction>
</comment>
<dbReference type="EMBL" id="PSZM01000002">
    <property type="protein sequence ID" value="PQL95021.1"/>
    <property type="molecule type" value="Genomic_DNA"/>
</dbReference>
<dbReference type="Proteomes" id="UP000238042">
    <property type="component" value="Unassembled WGS sequence"/>
</dbReference>
<keyword evidence="8" id="KW-0449">Lipoprotein</keyword>
<keyword evidence="9" id="KW-1185">Reference proteome</keyword>
<feature type="transmembrane region" description="Helical" evidence="7">
    <location>
        <begin position="56"/>
        <end position="77"/>
    </location>
</feature>
<dbReference type="PROSITE" id="PS01311">
    <property type="entry name" value="LGT"/>
    <property type="match status" value="1"/>
</dbReference>
<dbReference type="Pfam" id="PF01790">
    <property type="entry name" value="LGT"/>
    <property type="match status" value="1"/>
</dbReference>